<protein>
    <recommendedName>
        <fullName evidence="4">Condensation domain-containing protein</fullName>
    </recommendedName>
</protein>
<keyword evidence="1" id="KW-0812">Transmembrane</keyword>
<dbReference type="Gene3D" id="3.30.559.10">
    <property type="entry name" value="Chloramphenicol acetyltransferase-like domain"/>
    <property type="match status" value="1"/>
</dbReference>
<dbReference type="InterPro" id="IPR023213">
    <property type="entry name" value="CAT-like_dom_sf"/>
</dbReference>
<dbReference type="PANTHER" id="PTHR28037">
    <property type="entry name" value="ALCOHOL O-ACETYLTRANSFERASE 1-RELATED"/>
    <property type="match status" value="1"/>
</dbReference>
<comment type="caution">
    <text evidence="2">The sequence shown here is derived from an EMBL/GenBank/DDBJ whole genome shotgun (WGS) entry which is preliminary data.</text>
</comment>
<evidence type="ECO:0008006" key="4">
    <source>
        <dbReference type="Google" id="ProtNLM"/>
    </source>
</evidence>
<dbReference type="InterPro" id="IPR052058">
    <property type="entry name" value="Alcohol_O-acetyltransferase"/>
</dbReference>
<reference evidence="2" key="2">
    <citation type="journal article" date="2023" name="Science">
        <title>Genomic signatures of disease resistance in endangered staghorn corals.</title>
        <authorList>
            <person name="Vollmer S.V."/>
            <person name="Selwyn J.D."/>
            <person name="Despard B.A."/>
            <person name="Roesel C.L."/>
        </authorList>
    </citation>
    <scope>NUCLEOTIDE SEQUENCE</scope>
    <source>
        <strain evidence="2">K2</strain>
    </source>
</reference>
<keyword evidence="1" id="KW-0472">Membrane</keyword>
<dbReference type="PANTHER" id="PTHR28037:SF1">
    <property type="entry name" value="ALCOHOL O-ACETYLTRANSFERASE 1-RELATED"/>
    <property type="match status" value="1"/>
</dbReference>
<evidence type="ECO:0000313" key="2">
    <source>
        <dbReference type="EMBL" id="KAK2551846.1"/>
    </source>
</evidence>
<proteinExistence type="predicted"/>
<organism evidence="2 3">
    <name type="scientific">Acropora cervicornis</name>
    <name type="common">Staghorn coral</name>
    <dbReference type="NCBI Taxonomy" id="6130"/>
    <lineage>
        <taxon>Eukaryota</taxon>
        <taxon>Metazoa</taxon>
        <taxon>Cnidaria</taxon>
        <taxon>Anthozoa</taxon>
        <taxon>Hexacorallia</taxon>
        <taxon>Scleractinia</taxon>
        <taxon>Astrocoeniina</taxon>
        <taxon>Acroporidae</taxon>
        <taxon>Acropora</taxon>
    </lineage>
</organism>
<sequence length="531" mass="60280">MIWYALELLSSYLLEIGLTGVYAVTILTFVGLCSDRLRQKNKEKERIDFEDGIGRRLGPFESVIDAFHSYGGSVQSAALLLRSNVPLLPSVVREALECLPKRHAILRMGVKEIETKERRLPLKCFIEMDEPYSVDFQVRSHQPAQNWESTIEKELLRPFDTSTAPLWRARMLLEEFEPTEGRYRNAVVITAHQVIADDTSLIKLCEDFLHLLNSKQSKLSPLEHSSKNNELNTIFPLRPSISDLMKHHLALSQQEKVFLALKRIFNRLISKVMGKPRHQFTGIFPPTSLHDPSAVKKTCILPRHLPKETTTQLARQCKENKCTVHGAFIAATTIAVSTMLQNGKLRMPMTIPLSFKVNVRRESKPKVSDDELGCFSLDCDFMIPVPIVDVFEESFWKFARNCTYELQNVIGKGKHFSTLKLIHAFHLDLPGQMFKLSKNKKSAGRLDTLISISNLCQHKFGGVDETSAFECNGVYFAGSGHNFGPVFGNNIVTINEEMWWSVVYYSNVVTEVTACQFADLVFKILKEVAVR</sequence>
<dbReference type="Gene3D" id="3.30.559.30">
    <property type="entry name" value="Nonribosomal peptide synthetase, condensation domain"/>
    <property type="match status" value="1"/>
</dbReference>
<feature type="transmembrane region" description="Helical" evidence="1">
    <location>
        <begin position="12"/>
        <end position="34"/>
    </location>
</feature>
<keyword evidence="1" id="KW-1133">Transmembrane helix</keyword>
<evidence type="ECO:0000256" key="1">
    <source>
        <dbReference type="SAM" id="Phobius"/>
    </source>
</evidence>
<keyword evidence="3" id="KW-1185">Reference proteome</keyword>
<gene>
    <name evidence="2" type="ORF">P5673_027278</name>
</gene>
<reference evidence="2" key="1">
    <citation type="journal article" date="2023" name="G3 (Bethesda)">
        <title>Whole genome assembly and annotation of the endangered Caribbean coral Acropora cervicornis.</title>
        <authorList>
            <person name="Selwyn J.D."/>
            <person name="Vollmer S.V."/>
        </authorList>
    </citation>
    <scope>NUCLEOTIDE SEQUENCE</scope>
    <source>
        <strain evidence="2">K2</strain>
    </source>
</reference>
<accession>A0AAD9PZF8</accession>
<dbReference type="EMBL" id="JARQWQ010000093">
    <property type="protein sequence ID" value="KAK2551846.1"/>
    <property type="molecule type" value="Genomic_DNA"/>
</dbReference>
<dbReference type="Proteomes" id="UP001249851">
    <property type="component" value="Unassembled WGS sequence"/>
</dbReference>
<dbReference type="AlphaFoldDB" id="A0AAD9PZF8"/>
<evidence type="ECO:0000313" key="3">
    <source>
        <dbReference type="Proteomes" id="UP001249851"/>
    </source>
</evidence>
<name>A0AAD9PZF8_ACRCE</name>
<dbReference type="SUPFAM" id="SSF52777">
    <property type="entry name" value="CoA-dependent acyltransferases"/>
    <property type="match status" value="2"/>
</dbReference>